<feature type="binding site" evidence="13">
    <location>
        <position position="197"/>
    </location>
    <ligand>
        <name>NAD(+)</name>
        <dbReference type="ChEBI" id="CHEBI:57540"/>
    </ligand>
</feature>
<reference evidence="17" key="2">
    <citation type="journal article" date="2020" name="Environ. Microbiol.">
        <title>The novel and transferable erm(51) gene confers Macrolides, Lincosamides, and Streptogramins B (MLSB) resistance to clonal Rhodococcus equi in the environment.</title>
        <authorList>
            <person name="Huber L."/>
            <person name="Giguere S."/>
            <person name="Slovis N.M."/>
            <person name="Alvarez-Narvaez S."/>
            <person name="Hart K.A."/>
            <person name="Greiter M."/>
            <person name="Morris E.R.A."/>
            <person name="Cohen N.D."/>
        </authorList>
    </citation>
    <scope>NUCLEOTIDE SEQUENCE</scope>
    <source>
        <strain evidence="17">Lh_141_1</strain>
    </source>
</reference>
<dbReference type="Gene3D" id="3.40.50.10190">
    <property type="entry name" value="BRCT domain"/>
    <property type="match status" value="1"/>
</dbReference>
<evidence type="ECO:0000256" key="4">
    <source>
        <dbReference type="ARBA" id="ARBA00022705"/>
    </source>
</evidence>
<dbReference type="PIRSF" id="PIRSF001604">
    <property type="entry name" value="LigA"/>
    <property type="match status" value="1"/>
</dbReference>
<dbReference type="InterPro" id="IPR041663">
    <property type="entry name" value="DisA/LigA_HHH"/>
</dbReference>
<evidence type="ECO:0000256" key="10">
    <source>
        <dbReference type="ARBA" id="ARBA00023204"/>
    </source>
</evidence>
<dbReference type="NCBIfam" id="TIGR00575">
    <property type="entry name" value="dnlj"/>
    <property type="match status" value="1"/>
</dbReference>
<evidence type="ECO:0000256" key="12">
    <source>
        <dbReference type="ARBA" id="ARBA00060881"/>
    </source>
</evidence>
<sequence>MTSQPDVEVVPASAEDRERWQELAEVVRNHQFRYYVLDSPIVSDGEFDQLFGELNALEERHPDLRTPDSPTQLVGGGFATEFKAVDHLERMLSLDNVFDYDELRTWIGRIEAEVSDGRSAGSAAAHPDLHYLCEVKIDGVALNLVYENGRLVRAATRGDGRTGEDVTLNARTISDIPETLTPSDEYPIPALLEVRGEVFFRLEDFAALNASLVADGKAPFANPRNSAAGSLRQKNPAVTARRRLGMICHGLGRTEGFDPAGQYDAYTALAAWGLPVSTHTSRVVGADAVVEKVKYWDEHRHDVEHEIDGLVVKVDEMSLHRRLGATSRAPRWAVAYKYPPEEATTKLVDIRVSVGRTGRVTPFAYMEPVLVAGSTVALATLHNASEVKRKGVLIGDTVVIRKAGEVIPEVLGPVVDVRDGSEREFVMPTECPECGTTLAPAKEGDADIRCPNQRSCPAQLRERVFHVAGRGAFDIEVLGYEAATALLQAGVISDEGDLFSLTEDDLLEAPLFRTKAGKLSANGRRLLDNLGSAKQQPLWRVLVALSIRHVGPTAARALASEFGSLERIENAGVEELAAVDGVGGTIAAAVVAWFEVDWHRDIVAKWRAAGVTMEDERDESIARNLEGLSIVVTGSLEGFSRDEAKEAILVRGGKAAGSVSKKTAFVVIGEAPGSKAAKAEELGVPILDEDGFRRLLEHGPEGV</sequence>
<comment type="catalytic activity">
    <reaction evidence="11 13 14">
        <text>NAD(+) + (deoxyribonucleotide)n-3'-hydroxyl + 5'-phospho-(deoxyribonucleotide)m = (deoxyribonucleotide)n+m + AMP + beta-nicotinamide D-nucleotide.</text>
        <dbReference type="EC" id="6.5.1.2"/>
    </reaction>
</comment>
<dbReference type="SMART" id="SM00532">
    <property type="entry name" value="LIGANc"/>
    <property type="match status" value="1"/>
</dbReference>
<dbReference type="PROSITE" id="PS01056">
    <property type="entry name" value="DNA_LIGASE_N2"/>
    <property type="match status" value="1"/>
</dbReference>
<dbReference type="InterPro" id="IPR018239">
    <property type="entry name" value="DNA_ligase_AS"/>
</dbReference>
<dbReference type="CDD" id="cd00114">
    <property type="entry name" value="LIGANc"/>
    <property type="match status" value="1"/>
</dbReference>
<accession>A0AAE4ZEV1</accession>
<dbReference type="PANTHER" id="PTHR23389">
    <property type="entry name" value="CHROMOSOME TRANSMISSION FIDELITY FACTOR 18"/>
    <property type="match status" value="1"/>
</dbReference>
<dbReference type="SUPFAM" id="SSF52113">
    <property type="entry name" value="BRCT domain"/>
    <property type="match status" value="1"/>
</dbReference>
<evidence type="ECO:0000256" key="2">
    <source>
        <dbReference type="ARBA" id="ARBA00013308"/>
    </source>
</evidence>
<evidence type="ECO:0000256" key="7">
    <source>
        <dbReference type="ARBA" id="ARBA00022833"/>
    </source>
</evidence>
<dbReference type="PROSITE" id="PS50172">
    <property type="entry name" value="BRCT"/>
    <property type="match status" value="1"/>
</dbReference>
<evidence type="ECO:0000256" key="5">
    <source>
        <dbReference type="ARBA" id="ARBA00022723"/>
    </source>
</evidence>
<dbReference type="GO" id="GO:0003911">
    <property type="term" value="F:DNA ligase (NAD+) activity"/>
    <property type="evidence" value="ECO:0007669"/>
    <property type="project" value="UniProtKB-UniRule"/>
</dbReference>
<comment type="function">
    <text evidence="13">DNA ligase that catalyzes the formation of phosphodiester linkages between 5'-phosphoryl and 3'-hydroxyl groups in double-stranded DNA using NAD as a coenzyme and as the energy source for the reaction. It is essential for DNA replication and repair of damaged DNA.</text>
</comment>
<keyword evidence="6 13" id="KW-0227">DNA damage</keyword>
<dbReference type="PANTHER" id="PTHR23389:SF9">
    <property type="entry name" value="DNA LIGASE"/>
    <property type="match status" value="1"/>
</dbReference>
<name>A0AAE4ZEV1_RHOHA</name>
<evidence type="ECO:0000256" key="3">
    <source>
        <dbReference type="ARBA" id="ARBA00022598"/>
    </source>
</evidence>
<gene>
    <name evidence="13 17" type="primary">ligA</name>
    <name evidence="17" type="ORF">GS505_08995</name>
    <name evidence="16" type="ORF">GS551_18170</name>
</gene>
<dbReference type="Gene3D" id="2.40.50.140">
    <property type="entry name" value="Nucleic acid-binding proteins"/>
    <property type="match status" value="1"/>
</dbReference>
<dbReference type="Pfam" id="PF03119">
    <property type="entry name" value="DNA_ligase_ZBD"/>
    <property type="match status" value="1"/>
</dbReference>
<dbReference type="SUPFAM" id="SSF47781">
    <property type="entry name" value="RuvA domain 2-like"/>
    <property type="match status" value="1"/>
</dbReference>
<dbReference type="GO" id="GO:0046872">
    <property type="term" value="F:metal ion binding"/>
    <property type="evidence" value="ECO:0007669"/>
    <property type="project" value="UniProtKB-KW"/>
</dbReference>
<dbReference type="InterPro" id="IPR010994">
    <property type="entry name" value="RuvA_2-like"/>
</dbReference>
<dbReference type="FunFam" id="3.30.470.30:FF:000001">
    <property type="entry name" value="DNA ligase"/>
    <property type="match status" value="1"/>
</dbReference>
<dbReference type="Pfam" id="PF03120">
    <property type="entry name" value="OB_DNA_ligase"/>
    <property type="match status" value="1"/>
</dbReference>
<dbReference type="InterPro" id="IPR001357">
    <property type="entry name" value="BRCT_dom"/>
</dbReference>
<feature type="binding site" evidence="13">
    <location>
        <position position="313"/>
    </location>
    <ligand>
        <name>NAD(+)</name>
        <dbReference type="ChEBI" id="CHEBI:57540"/>
    </ligand>
</feature>
<keyword evidence="4 13" id="KW-0235">DNA replication</keyword>
<keyword evidence="13" id="KW-0464">Manganese</keyword>
<evidence type="ECO:0000313" key="16">
    <source>
        <dbReference type="EMBL" id="MBM4716087.1"/>
    </source>
</evidence>
<dbReference type="Pfam" id="PF01653">
    <property type="entry name" value="DNA_ligase_aden"/>
    <property type="match status" value="1"/>
</dbReference>
<feature type="binding site" evidence="13">
    <location>
        <position position="456"/>
    </location>
    <ligand>
        <name>Zn(2+)</name>
        <dbReference type="ChEBI" id="CHEBI:29105"/>
    </ligand>
</feature>
<evidence type="ECO:0000313" key="18">
    <source>
        <dbReference type="Proteomes" id="UP000605618"/>
    </source>
</evidence>
<keyword evidence="9 13" id="KW-0520">NAD</keyword>
<feature type="binding site" evidence="13">
    <location>
        <position position="157"/>
    </location>
    <ligand>
        <name>NAD(+)</name>
        <dbReference type="ChEBI" id="CHEBI:57540"/>
    </ligand>
</feature>
<feature type="binding site" evidence="13">
    <location>
        <begin position="93"/>
        <end position="94"/>
    </location>
    <ligand>
        <name>NAD(+)</name>
        <dbReference type="ChEBI" id="CHEBI:57540"/>
    </ligand>
</feature>
<evidence type="ECO:0000256" key="8">
    <source>
        <dbReference type="ARBA" id="ARBA00022842"/>
    </source>
</evidence>
<dbReference type="InterPro" id="IPR033136">
    <property type="entry name" value="DNA_ligase_CS"/>
</dbReference>
<dbReference type="SMART" id="SM00292">
    <property type="entry name" value="BRCT"/>
    <property type="match status" value="1"/>
</dbReference>
<dbReference type="InterPro" id="IPR001679">
    <property type="entry name" value="DNA_ligase"/>
</dbReference>
<dbReference type="GO" id="GO:0006281">
    <property type="term" value="P:DNA repair"/>
    <property type="evidence" value="ECO:0007669"/>
    <property type="project" value="UniProtKB-KW"/>
</dbReference>
<dbReference type="EMBL" id="WUYC01000004">
    <property type="protein sequence ID" value="MBM4716087.1"/>
    <property type="molecule type" value="Genomic_DNA"/>
</dbReference>
<keyword evidence="7 13" id="KW-0862">Zinc</keyword>
<dbReference type="Proteomes" id="UP000706122">
    <property type="component" value="Unassembled WGS sequence"/>
</dbReference>
<evidence type="ECO:0000256" key="14">
    <source>
        <dbReference type="RuleBase" id="RU000618"/>
    </source>
</evidence>
<keyword evidence="8 13" id="KW-0460">Magnesium</keyword>
<dbReference type="FunFam" id="1.10.150.20:FF:000006">
    <property type="entry name" value="DNA ligase"/>
    <property type="match status" value="1"/>
</dbReference>
<organism evidence="17 18">
    <name type="scientific">Rhodococcus hoagii</name>
    <name type="common">Corynebacterium equii</name>
    <dbReference type="NCBI Taxonomy" id="43767"/>
    <lineage>
        <taxon>Bacteria</taxon>
        <taxon>Bacillati</taxon>
        <taxon>Actinomycetota</taxon>
        <taxon>Actinomycetes</taxon>
        <taxon>Mycobacteriales</taxon>
        <taxon>Nocardiaceae</taxon>
        <taxon>Prescottella</taxon>
    </lineage>
</organism>
<feature type="active site" description="N6-AMP-lysine intermediate" evidence="13">
    <location>
        <position position="136"/>
    </location>
</feature>
<dbReference type="InterPro" id="IPR013839">
    <property type="entry name" value="DNAligase_adenylation"/>
</dbReference>
<reference evidence="16" key="1">
    <citation type="submission" date="2019-11" db="EMBL/GenBank/DDBJ databases">
        <title>Spread of Macrolides and rifampicin resistant Rhodococcus equi in clinical isolates in the USA.</title>
        <authorList>
            <person name="Alvarez-Narvaez S."/>
            <person name="Huber L."/>
            <person name="Cohen N.D."/>
            <person name="Slovis N."/>
            <person name="Greiter M."/>
            <person name="Giguere S."/>
            <person name="Hart K."/>
        </authorList>
    </citation>
    <scope>NUCLEOTIDE SEQUENCE</scope>
    <source>
        <strain evidence="16">Lh_5</strain>
    </source>
</reference>
<dbReference type="InterPro" id="IPR036420">
    <property type="entry name" value="BRCT_dom_sf"/>
</dbReference>
<proteinExistence type="inferred from homology"/>
<feature type="binding site" evidence="13">
    <location>
        <position position="431"/>
    </location>
    <ligand>
        <name>Zn(2+)</name>
        <dbReference type="ChEBI" id="CHEBI:29105"/>
    </ligand>
</feature>
<dbReference type="FunFam" id="2.40.50.140:FF:000012">
    <property type="entry name" value="DNA ligase"/>
    <property type="match status" value="1"/>
</dbReference>
<keyword evidence="10 13" id="KW-0234">DNA repair</keyword>
<dbReference type="HAMAP" id="MF_01588">
    <property type="entry name" value="DNA_ligase_A"/>
    <property type="match status" value="1"/>
</dbReference>
<dbReference type="EC" id="6.5.1.2" evidence="1 13"/>
<comment type="cofactor">
    <cofactor evidence="13">
        <name>Mg(2+)</name>
        <dbReference type="ChEBI" id="CHEBI:18420"/>
    </cofactor>
    <cofactor evidence="13">
        <name>Mn(2+)</name>
        <dbReference type="ChEBI" id="CHEBI:29035"/>
    </cofactor>
</comment>
<dbReference type="InterPro" id="IPR012340">
    <property type="entry name" value="NA-bd_OB-fold"/>
</dbReference>
<comment type="similarity">
    <text evidence="12 13">Belongs to the NAD-dependent DNA ligase family. LigA subfamily.</text>
</comment>
<dbReference type="GO" id="GO:0006260">
    <property type="term" value="P:DNA replication"/>
    <property type="evidence" value="ECO:0007669"/>
    <property type="project" value="UniProtKB-KW"/>
</dbReference>
<feature type="domain" description="BRCT" evidence="15">
    <location>
        <begin position="620"/>
        <end position="699"/>
    </location>
</feature>
<keyword evidence="5 13" id="KW-0479">Metal-binding</keyword>
<feature type="binding site" evidence="13">
    <location>
        <position position="134"/>
    </location>
    <ligand>
        <name>NAD(+)</name>
        <dbReference type="ChEBI" id="CHEBI:57540"/>
    </ligand>
</feature>
<dbReference type="Gene3D" id="3.30.470.30">
    <property type="entry name" value="DNA ligase/mRNA capping enzyme"/>
    <property type="match status" value="1"/>
</dbReference>
<dbReference type="InterPro" id="IPR013840">
    <property type="entry name" value="DNAligase_N"/>
</dbReference>
<evidence type="ECO:0000256" key="9">
    <source>
        <dbReference type="ARBA" id="ARBA00023027"/>
    </source>
</evidence>
<dbReference type="NCBIfam" id="NF005932">
    <property type="entry name" value="PRK07956.1"/>
    <property type="match status" value="1"/>
</dbReference>
<evidence type="ECO:0000259" key="15">
    <source>
        <dbReference type="PROSITE" id="PS50172"/>
    </source>
</evidence>
<dbReference type="GO" id="GO:0005829">
    <property type="term" value="C:cytosol"/>
    <property type="evidence" value="ECO:0007669"/>
    <property type="project" value="TreeGrafter"/>
</dbReference>
<evidence type="ECO:0000313" key="17">
    <source>
        <dbReference type="EMBL" id="NKS25967.1"/>
    </source>
</evidence>
<evidence type="ECO:0000256" key="6">
    <source>
        <dbReference type="ARBA" id="ARBA00022763"/>
    </source>
</evidence>
<feature type="binding site" evidence="13">
    <location>
        <position position="450"/>
    </location>
    <ligand>
        <name>Zn(2+)</name>
        <dbReference type="ChEBI" id="CHEBI:29105"/>
    </ligand>
</feature>
<dbReference type="Pfam" id="PF12826">
    <property type="entry name" value="HHH_2"/>
    <property type="match status" value="1"/>
</dbReference>
<dbReference type="Gene3D" id="6.20.10.30">
    <property type="match status" value="1"/>
</dbReference>
<dbReference type="SUPFAM" id="SSF50249">
    <property type="entry name" value="Nucleic acid-binding proteins"/>
    <property type="match status" value="1"/>
</dbReference>
<dbReference type="Gene3D" id="1.10.150.20">
    <property type="entry name" value="5' to 3' exonuclease, C-terminal subdomain"/>
    <property type="match status" value="2"/>
</dbReference>
<evidence type="ECO:0000256" key="13">
    <source>
        <dbReference type="HAMAP-Rule" id="MF_01588"/>
    </source>
</evidence>
<dbReference type="Gene3D" id="1.10.287.610">
    <property type="entry name" value="Helix hairpin bin"/>
    <property type="match status" value="1"/>
</dbReference>
<dbReference type="InterPro" id="IPR004150">
    <property type="entry name" value="NAD_DNA_ligase_OB"/>
</dbReference>
<dbReference type="Pfam" id="PF00533">
    <property type="entry name" value="BRCT"/>
    <property type="match status" value="1"/>
</dbReference>
<dbReference type="FunFam" id="1.10.287.610:FF:000002">
    <property type="entry name" value="DNA ligase"/>
    <property type="match status" value="1"/>
</dbReference>
<feature type="binding site" evidence="13">
    <location>
        <begin position="44"/>
        <end position="48"/>
    </location>
    <ligand>
        <name>NAD(+)</name>
        <dbReference type="ChEBI" id="CHEBI:57540"/>
    </ligand>
</feature>
<dbReference type="AlphaFoldDB" id="A0AAE4ZEV1"/>
<dbReference type="Proteomes" id="UP000605618">
    <property type="component" value="Unassembled WGS sequence"/>
</dbReference>
<keyword evidence="3 13" id="KW-0436">Ligase</keyword>
<dbReference type="SUPFAM" id="SSF56091">
    <property type="entry name" value="DNA ligase/mRNA capping enzyme, catalytic domain"/>
    <property type="match status" value="1"/>
</dbReference>
<dbReference type="CDD" id="cd17748">
    <property type="entry name" value="BRCT_DNA_ligase_like"/>
    <property type="match status" value="1"/>
</dbReference>
<feature type="binding site" evidence="13">
    <location>
        <position position="434"/>
    </location>
    <ligand>
        <name>Zn(2+)</name>
        <dbReference type="ChEBI" id="CHEBI:29105"/>
    </ligand>
</feature>
<dbReference type="PROSITE" id="PS01055">
    <property type="entry name" value="DNA_LIGASE_N1"/>
    <property type="match status" value="1"/>
</dbReference>
<dbReference type="EMBL" id="WUYZ01000001">
    <property type="protein sequence ID" value="NKS25967.1"/>
    <property type="molecule type" value="Genomic_DNA"/>
</dbReference>
<evidence type="ECO:0000256" key="1">
    <source>
        <dbReference type="ARBA" id="ARBA00012722"/>
    </source>
</evidence>
<protein>
    <recommendedName>
        <fullName evidence="2 13">DNA ligase</fullName>
        <ecNumber evidence="1 13">6.5.1.2</ecNumber>
    </recommendedName>
    <alternativeName>
        <fullName evidence="13">Polydeoxyribonucleotide synthase [NAD(+)]</fullName>
    </alternativeName>
</protein>
<evidence type="ECO:0000256" key="11">
    <source>
        <dbReference type="ARBA" id="ARBA00034005"/>
    </source>
</evidence>
<feature type="binding site" evidence="13">
    <location>
        <position position="337"/>
    </location>
    <ligand>
        <name>NAD(+)</name>
        <dbReference type="ChEBI" id="CHEBI:57540"/>
    </ligand>
</feature>
<dbReference type="InterPro" id="IPR004149">
    <property type="entry name" value="Znf_DNAligase_C4"/>
</dbReference>
<comment type="caution">
    <text evidence="17">The sequence shown here is derived from an EMBL/GenBank/DDBJ whole genome shotgun (WGS) entry which is preliminary data.</text>
</comment>
<dbReference type="FunFam" id="3.40.50.10190:FF:000054">
    <property type="entry name" value="DNA ligase"/>
    <property type="match status" value="1"/>
</dbReference>